<evidence type="ECO:0000256" key="1">
    <source>
        <dbReference type="SAM" id="SignalP"/>
    </source>
</evidence>
<organism evidence="2 3">
    <name type="scientific">Carboxylicivirga linearis</name>
    <dbReference type="NCBI Taxonomy" id="1628157"/>
    <lineage>
        <taxon>Bacteria</taxon>
        <taxon>Pseudomonadati</taxon>
        <taxon>Bacteroidota</taxon>
        <taxon>Bacteroidia</taxon>
        <taxon>Marinilabiliales</taxon>
        <taxon>Marinilabiliaceae</taxon>
        <taxon>Carboxylicivirga</taxon>
    </lineage>
</organism>
<dbReference type="EMBL" id="JAGUCO010000015">
    <property type="protein sequence ID" value="MBS2099808.1"/>
    <property type="molecule type" value="Genomic_DNA"/>
</dbReference>
<keyword evidence="1" id="KW-0732">Signal</keyword>
<feature type="chain" id="PRO_5046898034" description="Long-chain fatty acid transport protein" evidence="1">
    <location>
        <begin position="23"/>
        <end position="414"/>
    </location>
</feature>
<evidence type="ECO:0008006" key="4">
    <source>
        <dbReference type="Google" id="ProtNLM"/>
    </source>
</evidence>
<feature type="signal peptide" evidence="1">
    <location>
        <begin position="1"/>
        <end position="22"/>
    </location>
</feature>
<name>A0ABS5JY83_9BACT</name>
<dbReference type="RefSeq" id="WP_212217050.1">
    <property type="nucleotide sequence ID" value="NZ_JAGUCO010000015.1"/>
</dbReference>
<dbReference type="SUPFAM" id="SSF56935">
    <property type="entry name" value="Porins"/>
    <property type="match status" value="1"/>
</dbReference>
<keyword evidence="3" id="KW-1185">Reference proteome</keyword>
<dbReference type="Proteomes" id="UP000708576">
    <property type="component" value="Unassembled WGS sequence"/>
</dbReference>
<sequence>MIFNNRLFFIICHSLITISAYSQNNTASPYSMYGIGNIENKGDAINMGMGHTGLALSATNYINTINPASLSSMDSLTMLFNLQVRGTLSTFETSSEQQTNFNSNINGFSMAFKVNPRWGMGFSLSPYSNVGYKIKSEKYLIGTTGTYPVTYEGEGGVIELGWSNGIEVFRNFSVGLKTSLLWGTVDVIETSEYPNILGQTIYNSHSYHINNFNLEYSFQYTLPLNRYKLSFGGIYSSETSLNTWFKQRVYTAGDVEYYSERMNADNLFLPTSYGGGVALQKEKTWLLAFDYHAGNWSNINLANTTHKTRDTQQFNVGIQYSPQKNMYQSIFNRMQYRLGAFYADRYLTIKDVELNEKGVTAGLTIPLKNRSLLNLGYEYKMGGSLKNGLIKENFHSVKLGLTFNESWFRKSVFK</sequence>
<reference evidence="2 3" key="1">
    <citation type="journal article" date="2015" name="Int. J. Syst. Evol. Microbiol.">
        <title>Carboxylicivirga linearis sp. nov., isolated from a sea cucumber culture pond.</title>
        <authorList>
            <person name="Wang F.Q."/>
            <person name="Zhou Y.X."/>
            <person name="Lin X.Z."/>
            <person name="Chen G.J."/>
            <person name="Du Z.J."/>
        </authorList>
    </citation>
    <scope>NUCLEOTIDE SEQUENCE [LARGE SCALE GENOMIC DNA]</scope>
    <source>
        <strain evidence="2 3">FB218</strain>
    </source>
</reference>
<evidence type="ECO:0000313" key="2">
    <source>
        <dbReference type="EMBL" id="MBS2099808.1"/>
    </source>
</evidence>
<proteinExistence type="predicted"/>
<accession>A0ABS5JY83</accession>
<gene>
    <name evidence="2" type="ORF">KEM10_16075</name>
</gene>
<protein>
    <recommendedName>
        <fullName evidence="4">Long-chain fatty acid transport protein</fullName>
    </recommendedName>
</protein>
<comment type="caution">
    <text evidence="2">The sequence shown here is derived from an EMBL/GenBank/DDBJ whole genome shotgun (WGS) entry which is preliminary data.</text>
</comment>
<evidence type="ECO:0000313" key="3">
    <source>
        <dbReference type="Proteomes" id="UP000708576"/>
    </source>
</evidence>
<dbReference type="Gene3D" id="2.40.160.60">
    <property type="entry name" value="Outer membrane protein transport protein (OMPP1/FadL/TodX)"/>
    <property type="match status" value="1"/>
</dbReference>